<evidence type="ECO:0000256" key="5">
    <source>
        <dbReference type="ARBA" id="ARBA00022617"/>
    </source>
</evidence>
<comment type="similarity">
    <text evidence="2 12">Belongs to the cytochrome c family. PsbV subfamily.</text>
</comment>
<gene>
    <name evidence="12 14" type="primary">psbV</name>
    <name evidence="14" type="ORF">BJP36_32290</name>
</gene>
<keyword evidence="11 12" id="KW-0604">Photosystem II</keyword>
<evidence type="ECO:0000259" key="13">
    <source>
        <dbReference type="PROSITE" id="PS51007"/>
    </source>
</evidence>
<dbReference type="InterPro" id="IPR029490">
    <property type="entry name" value="Cytochrom_C550"/>
</dbReference>
<evidence type="ECO:0000256" key="6">
    <source>
        <dbReference type="ARBA" id="ARBA00022723"/>
    </source>
</evidence>
<keyword evidence="3 12" id="KW-0813">Transport</keyword>
<dbReference type="GO" id="GO:0031676">
    <property type="term" value="C:plasma membrane-derived thylakoid membrane"/>
    <property type="evidence" value="ECO:0007669"/>
    <property type="project" value="UniProtKB-SubCell"/>
</dbReference>
<feature type="chain" id="PRO_5009729479" description="Photosystem II extrinsic protein V" evidence="12">
    <location>
        <begin position="25"/>
        <end position="162"/>
    </location>
</feature>
<keyword evidence="10 12" id="KW-0472">Membrane</keyword>
<dbReference type="Pfam" id="PF14495">
    <property type="entry name" value="Cytochrom_C550"/>
    <property type="match status" value="1"/>
</dbReference>
<feature type="binding site" description="axial binding residue" evidence="12">
    <location>
        <position position="117"/>
    </location>
    <ligand>
        <name>heme c</name>
        <dbReference type="ChEBI" id="CHEBI:61717"/>
    </ligand>
    <ligandPart>
        <name>Fe</name>
        <dbReference type="ChEBI" id="CHEBI:18248"/>
    </ligandPart>
</feature>
<dbReference type="GO" id="GO:0022904">
    <property type="term" value="P:respiratory electron transport chain"/>
    <property type="evidence" value="ECO:0007669"/>
    <property type="project" value="InterPro"/>
</dbReference>
<evidence type="ECO:0000256" key="8">
    <source>
        <dbReference type="ARBA" id="ARBA00023004"/>
    </source>
</evidence>
<dbReference type="GO" id="GO:0009523">
    <property type="term" value="C:photosystem II"/>
    <property type="evidence" value="ECO:0007669"/>
    <property type="project" value="UniProtKB-KW"/>
</dbReference>
<keyword evidence="5 12" id="KW-0349">Heme</keyword>
<dbReference type="AlphaFoldDB" id="A0A1D9G949"/>
<dbReference type="HAMAP" id="MF_01378">
    <property type="entry name" value="PSII_Cyt550"/>
    <property type="match status" value="1"/>
</dbReference>
<feature type="domain" description="Cytochrome c" evidence="13">
    <location>
        <begin position="49"/>
        <end position="148"/>
    </location>
</feature>
<feature type="binding site" description="covalent" evidence="12">
    <location>
        <position position="65"/>
    </location>
    <ligand>
        <name>heme c</name>
        <dbReference type="ChEBI" id="CHEBI:61717"/>
    </ligand>
</feature>
<evidence type="ECO:0000313" key="14">
    <source>
        <dbReference type="EMBL" id="AOY83910.1"/>
    </source>
</evidence>
<dbReference type="Gene3D" id="1.10.760.10">
    <property type="entry name" value="Cytochrome c-like domain"/>
    <property type="match status" value="1"/>
</dbReference>
<sequence length="162" mass="18033" precursor="true">MKRFILLITATLFFAFHIAVGSSAAEDIPEPLRTVPLNEAGDIVVMTNLELKEGKELFNDKCAVCHKGGYTKTNPNIRLGAKYLALAIPPRDNLEGIIDYLNNPTTYDGEIEISELHPSTKSADLFRSMRNVTKNDLRNIAGYMLYKLNQRPGTWGCGKVCN</sequence>
<keyword evidence="6 12" id="KW-0479">Metal-binding</keyword>
<protein>
    <recommendedName>
        <fullName evidence="12">Photosystem II extrinsic protein V</fullName>
        <shortName evidence="12">PsbV</shortName>
    </recommendedName>
    <alternativeName>
        <fullName evidence="12">Cytochrome c-550</fullName>
    </alternativeName>
    <alternativeName>
        <fullName evidence="12">Cytochrome c550</fullName>
    </alternativeName>
    <alternativeName>
        <fullName evidence="12">Low-potential cytochrome c</fullName>
    </alternativeName>
</protein>
<evidence type="ECO:0000256" key="3">
    <source>
        <dbReference type="ARBA" id="ARBA00022448"/>
    </source>
</evidence>
<feature type="signal peptide" evidence="12">
    <location>
        <begin position="1"/>
        <end position="24"/>
    </location>
</feature>
<dbReference type="SUPFAM" id="SSF46626">
    <property type="entry name" value="Cytochrome c"/>
    <property type="match status" value="1"/>
</dbReference>
<evidence type="ECO:0000256" key="1">
    <source>
        <dbReference type="ARBA" id="ARBA00004170"/>
    </source>
</evidence>
<dbReference type="PROSITE" id="PS51007">
    <property type="entry name" value="CYTC"/>
    <property type="match status" value="1"/>
</dbReference>
<keyword evidence="12" id="KW-0732">Signal</keyword>
<dbReference type="InterPro" id="IPR009056">
    <property type="entry name" value="Cyt_c-like_dom"/>
</dbReference>
<evidence type="ECO:0000256" key="9">
    <source>
        <dbReference type="ARBA" id="ARBA00023078"/>
    </source>
</evidence>
<reference evidence="15" key="1">
    <citation type="submission" date="2016-10" db="EMBL/GenBank/DDBJ databases">
        <title>Comparative genomics uncovers the prolific and rare metabolic potential of the cyanobacterial genus Moorea.</title>
        <authorList>
            <person name="Leao T."/>
            <person name="Castelao G."/>
            <person name="Korobeynikov A."/>
            <person name="Monroe E.A."/>
            <person name="Podell S."/>
            <person name="Glukhov E."/>
            <person name="Allen E."/>
            <person name="Gerwick W.H."/>
            <person name="Gerwick L."/>
        </authorList>
    </citation>
    <scope>NUCLEOTIDE SEQUENCE [LARGE SCALE GENOMIC DNA]</scope>
    <source>
        <strain evidence="15">JHB</strain>
    </source>
</reference>
<dbReference type="GO" id="GO:0019684">
    <property type="term" value="P:photosynthesis, light reaction"/>
    <property type="evidence" value="ECO:0007669"/>
    <property type="project" value="UniProtKB-UniRule"/>
</dbReference>
<comment type="subunit">
    <text evidence="12">PSII is composed of 1 copy each of membrane proteins PsbA, PsbB, PsbC, PsbD, PsbE, PsbF, PsbH, PsbI, PsbJ, PsbK, PsbL, PsbM, PsbT, PsbX, PsbY, PsbZ, Psb30/Ycf12, peripheral proteins PsbO, CyanoQ (PsbQ), PsbU, PsbV and a large number of cofactors. It forms dimeric complexes.</text>
</comment>
<name>A0A1D9G949_MOOP1</name>
<evidence type="ECO:0000313" key="15">
    <source>
        <dbReference type="Proteomes" id="UP000176944"/>
    </source>
</evidence>
<dbReference type="NCBIfam" id="TIGR03045">
    <property type="entry name" value="PS_II_C550"/>
    <property type="match status" value="1"/>
</dbReference>
<evidence type="ECO:0000256" key="12">
    <source>
        <dbReference type="HAMAP-Rule" id="MF_01378"/>
    </source>
</evidence>
<dbReference type="PIRSF" id="PIRSF005890">
    <property type="entry name" value="Phot_II_cyt_c550"/>
    <property type="match status" value="1"/>
</dbReference>
<dbReference type="GO" id="GO:0009055">
    <property type="term" value="F:electron transfer activity"/>
    <property type="evidence" value="ECO:0007669"/>
    <property type="project" value="InterPro"/>
</dbReference>
<keyword evidence="4 12" id="KW-0602">Photosynthesis</keyword>
<organism evidence="14 15">
    <name type="scientific">Moorena producens (strain JHB)</name>
    <dbReference type="NCBI Taxonomy" id="1454205"/>
    <lineage>
        <taxon>Bacteria</taxon>
        <taxon>Bacillati</taxon>
        <taxon>Cyanobacteriota</taxon>
        <taxon>Cyanophyceae</taxon>
        <taxon>Coleofasciculales</taxon>
        <taxon>Coleofasciculaceae</taxon>
        <taxon>Moorena</taxon>
    </lineage>
</organism>
<proteinExistence type="inferred from homology"/>
<accession>A0A1D9G949</accession>
<dbReference type="GO" id="GO:0005506">
    <property type="term" value="F:iron ion binding"/>
    <property type="evidence" value="ECO:0007669"/>
    <property type="project" value="InterPro"/>
</dbReference>
<dbReference type="EMBL" id="CP017708">
    <property type="protein sequence ID" value="AOY83910.1"/>
    <property type="molecule type" value="Genomic_DNA"/>
</dbReference>
<dbReference type="InterPro" id="IPR036909">
    <property type="entry name" value="Cyt_c-like_dom_sf"/>
</dbReference>
<dbReference type="Proteomes" id="UP000176944">
    <property type="component" value="Chromosome"/>
</dbReference>
<feature type="binding site" description="axial binding residue" evidence="12">
    <location>
        <position position="66"/>
    </location>
    <ligand>
        <name>heme c</name>
        <dbReference type="ChEBI" id="CHEBI:61717"/>
    </ligand>
    <ligandPart>
        <name>Fe</name>
        <dbReference type="ChEBI" id="CHEBI:18248"/>
    </ligandPart>
</feature>
<evidence type="ECO:0000256" key="10">
    <source>
        <dbReference type="ARBA" id="ARBA00023136"/>
    </source>
</evidence>
<keyword evidence="7 12" id="KW-0249">Electron transport</keyword>
<comment type="cofactor">
    <cofactor evidence="12">
        <name>heme c</name>
        <dbReference type="ChEBI" id="CHEBI:61717"/>
    </cofactor>
    <text evidence="12">Binds 1 heme c group covalently per subunit.</text>
</comment>
<dbReference type="InterPro" id="IPR017851">
    <property type="entry name" value="PsbV_cyt_c550"/>
</dbReference>
<comment type="function">
    <text evidence="12">One of the extrinsic, lumenal subunits of photosystem II (PSII). PSII is a light-driven water plastoquinone oxidoreductase, using light energy to abstract electrons from H(2)O, generating a proton gradient subsequently used for ATP formation. The extrinsic proteins stabilize the structure of photosystem II oxygen-evolving complex (OEC), the ion environment of oxygen evolution and protect the OEC against heat-induced inactivation. Low-potential cytochrome c that plays a role in the OEC of PSII.</text>
</comment>
<comment type="subcellular location">
    <subcellularLocation>
        <location evidence="12">Cellular thylakoid membrane</location>
        <topology evidence="12">Peripheral membrane protein</topology>
        <orientation evidence="12">Lumenal side</orientation>
    </subcellularLocation>
    <subcellularLocation>
        <location evidence="1">Membrane</location>
        <topology evidence="1">Peripheral membrane protein</topology>
    </subcellularLocation>
    <text evidence="12">Associated with photosystem II at the lumenal side of the thylakoid membrane.</text>
</comment>
<evidence type="ECO:0000256" key="2">
    <source>
        <dbReference type="ARBA" id="ARBA00010433"/>
    </source>
</evidence>
<keyword evidence="8 12" id="KW-0408">Iron</keyword>
<evidence type="ECO:0000256" key="7">
    <source>
        <dbReference type="ARBA" id="ARBA00022982"/>
    </source>
</evidence>
<keyword evidence="9 12" id="KW-0793">Thylakoid</keyword>
<dbReference type="InterPro" id="IPR016003">
    <property type="entry name" value="PsbV_cyt_c550-like"/>
</dbReference>
<evidence type="ECO:0000256" key="4">
    <source>
        <dbReference type="ARBA" id="ARBA00022531"/>
    </source>
</evidence>
<evidence type="ECO:0000256" key="11">
    <source>
        <dbReference type="ARBA" id="ARBA00023276"/>
    </source>
</evidence>
<feature type="binding site" description="covalent" evidence="12">
    <location>
        <position position="62"/>
    </location>
    <ligand>
        <name>heme c</name>
        <dbReference type="ChEBI" id="CHEBI:61717"/>
    </ligand>
</feature>
<dbReference type="GO" id="GO:0020037">
    <property type="term" value="F:heme binding"/>
    <property type="evidence" value="ECO:0007669"/>
    <property type="project" value="InterPro"/>
</dbReference>